<dbReference type="InterPro" id="IPR003610">
    <property type="entry name" value="CBM5/12"/>
</dbReference>
<name>A0AAU3I5R9_9ACTN</name>
<dbReference type="GO" id="GO:0005576">
    <property type="term" value="C:extracellular region"/>
    <property type="evidence" value="ECO:0007669"/>
    <property type="project" value="InterPro"/>
</dbReference>
<dbReference type="GO" id="GO:0005975">
    <property type="term" value="P:carbohydrate metabolic process"/>
    <property type="evidence" value="ECO:0007669"/>
    <property type="project" value="InterPro"/>
</dbReference>
<accession>A0AAU3I5R9</accession>
<reference evidence="2" key="1">
    <citation type="submission" date="2022-10" db="EMBL/GenBank/DDBJ databases">
        <title>The complete genomes of actinobacterial strains from the NBC collection.</title>
        <authorList>
            <person name="Joergensen T.S."/>
            <person name="Alvarez Arevalo M."/>
            <person name="Sterndorff E.B."/>
            <person name="Faurdal D."/>
            <person name="Vuksanovic O."/>
            <person name="Mourched A.-S."/>
            <person name="Charusanti P."/>
            <person name="Shaw S."/>
            <person name="Blin K."/>
            <person name="Weber T."/>
        </authorList>
    </citation>
    <scope>NUCLEOTIDE SEQUENCE</scope>
    <source>
        <strain evidence="2">NBC_01393</strain>
    </source>
</reference>
<dbReference type="EMBL" id="CP109546">
    <property type="protein sequence ID" value="WTZ13185.1"/>
    <property type="molecule type" value="Genomic_DNA"/>
</dbReference>
<dbReference type="AlphaFoldDB" id="A0AAU3I5R9"/>
<organism evidence="2">
    <name type="scientific">Streptomyces sp. NBC_01393</name>
    <dbReference type="NCBI Taxonomy" id="2903851"/>
    <lineage>
        <taxon>Bacteria</taxon>
        <taxon>Bacillati</taxon>
        <taxon>Actinomycetota</taxon>
        <taxon>Actinomycetes</taxon>
        <taxon>Kitasatosporales</taxon>
        <taxon>Streptomycetaceae</taxon>
        <taxon>Streptomyces</taxon>
    </lineage>
</organism>
<evidence type="ECO:0000313" key="2">
    <source>
        <dbReference type="EMBL" id="WTZ13185.1"/>
    </source>
</evidence>
<proteinExistence type="predicted"/>
<dbReference type="SMART" id="SM00495">
    <property type="entry name" value="ChtBD3"/>
    <property type="match status" value="2"/>
</dbReference>
<dbReference type="GO" id="GO:0004553">
    <property type="term" value="F:hydrolase activity, hydrolyzing O-glycosyl compounds"/>
    <property type="evidence" value="ECO:0007669"/>
    <property type="project" value="InterPro"/>
</dbReference>
<feature type="domain" description="Chitin-binding type-3" evidence="1">
    <location>
        <begin position="261"/>
        <end position="310"/>
    </location>
</feature>
<protein>
    <recommendedName>
        <fullName evidence="1">Chitin-binding type-3 domain-containing protein</fullName>
    </recommendedName>
</protein>
<sequence>MGTYAVSKYGLAKYGTDVHPDFDVSPVTATPVDYSTVLLEWKSPAGSWDNLRLLRNRYGWAVNESDGEILLNETHASTSFVDTGVSGGHWLYYTVFIQAAGQWSRAGTVSCLMPKNNGYADLLYALIPEHYKVDVQAGNNLTDDSNPANPYLRPFLSIFGFGFDMVRSYYDSNRYTNDAMRTRYDNVAQLAAQFGIAFEASTPAYLFRQRVRDAATLGRQKGTLEQIRSIISETTGYDVDLSIGDNLMLSDDQADFDHPSFPQWDSGVNYATGEKVEFGAYLYQAASGGAYGQSQAPTGTNTSNSYWTVVSYGTDATLVDANGLVAGWEEVSFTAGVTPGTGGVLVGIGVQNPTNPSDNAGNALWVRNTNSGGSVATMGVRSVGRLSGQASMDPQQPVLHGVPVPIAWQSWDSSVSYQPGDMVIYHGRVYQALTASLNASPADTPTANTQWTPLGYDDRVQMCLSGYTQAYSGEQVNVYPFIEYYDDHGALITALYSDQVPAYTVLDSFAQGWVDWTTRTSDLGAASWTETLGQWTSGGYSGGSAYPVGATASIATIPGHADGTVSATFLTNPGSTLKQGVVFRLQDSSNYWRAGRTALHLIQAGVATGTFNYATAFSDGDRITAAFSGSNITIYRNGTQVLTITNSALSTATKTGMAVT</sequence>
<dbReference type="Gene3D" id="2.60.120.560">
    <property type="entry name" value="Exo-inulinase, domain 1"/>
    <property type="match status" value="1"/>
</dbReference>
<dbReference type="Gene3D" id="2.10.10.20">
    <property type="entry name" value="Carbohydrate-binding module superfamily 5/12"/>
    <property type="match status" value="1"/>
</dbReference>
<evidence type="ECO:0000259" key="1">
    <source>
        <dbReference type="SMART" id="SM00495"/>
    </source>
</evidence>
<feature type="domain" description="Chitin-binding type-3" evidence="1">
    <location>
        <begin position="408"/>
        <end position="454"/>
    </location>
</feature>
<dbReference type="GO" id="GO:0030246">
    <property type="term" value="F:carbohydrate binding"/>
    <property type="evidence" value="ECO:0007669"/>
    <property type="project" value="InterPro"/>
</dbReference>
<gene>
    <name evidence="2" type="ORF">OG699_37625</name>
</gene>